<dbReference type="EMBL" id="JACHVB010000034">
    <property type="protein sequence ID" value="MBC2594836.1"/>
    <property type="molecule type" value="Genomic_DNA"/>
</dbReference>
<accession>A0A842HGT9</accession>
<reference evidence="9 10" key="1">
    <citation type="submission" date="2020-07" db="EMBL/GenBank/DDBJ databases">
        <authorList>
            <person name="Feng X."/>
        </authorList>
    </citation>
    <scope>NUCLEOTIDE SEQUENCE [LARGE SCALE GENOMIC DNA]</scope>
    <source>
        <strain evidence="9 10">JCM31066</strain>
    </source>
</reference>
<dbReference type="PANTHER" id="PTHR30625">
    <property type="entry name" value="PROTEIN TOLQ"/>
    <property type="match status" value="1"/>
</dbReference>
<feature type="transmembrane region" description="Helical" evidence="7">
    <location>
        <begin position="20"/>
        <end position="42"/>
    </location>
</feature>
<evidence type="ECO:0000256" key="7">
    <source>
        <dbReference type="SAM" id="Phobius"/>
    </source>
</evidence>
<keyword evidence="6" id="KW-0653">Protein transport</keyword>
<organism evidence="9 10">
    <name type="scientific">Ruficoccus amylovorans</name>
    <dbReference type="NCBI Taxonomy" id="1804625"/>
    <lineage>
        <taxon>Bacteria</taxon>
        <taxon>Pseudomonadati</taxon>
        <taxon>Verrucomicrobiota</taxon>
        <taxon>Opitutia</taxon>
        <taxon>Puniceicoccales</taxon>
        <taxon>Cerasicoccaceae</taxon>
        <taxon>Ruficoccus</taxon>
    </lineage>
</organism>
<sequence>MDTNETIRQILTIWANGGWVMYPLALLSVLLYATAFQTLLYLRGTNLGRFDADKWNAWVREPESGEGRVGEILRYVLGGKMTQKSIRNRFDEVRISMIGMIERRTVFVSSLVATAPLMGLLGTVIGMLLTFAALSQGGGSDTAGMVADGIRKALITTQTGLTIALPGVFFVMVIRRKRHSIEAHIARLESMTLSQLKVE</sequence>
<dbReference type="RefSeq" id="WP_185675798.1">
    <property type="nucleotide sequence ID" value="NZ_JACHVB010000034.1"/>
</dbReference>
<dbReference type="AlphaFoldDB" id="A0A842HGT9"/>
<comment type="subcellular location">
    <subcellularLocation>
        <location evidence="1">Cell membrane</location>
        <topology evidence="1">Multi-pass membrane protein</topology>
    </subcellularLocation>
    <subcellularLocation>
        <location evidence="6">Membrane</location>
        <topology evidence="6">Multi-pass membrane protein</topology>
    </subcellularLocation>
</comment>
<evidence type="ECO:0000256" key="6">
    <source>
        <dbReference type="RuleBase" id="RU004057"/>
    </source>
</evidence>
<keyword evidence="4 7" id="KW-1133">Transmembrane helix</keyword>
<evidence type="ECO:0000256" key="3">
    <source>
        <dbReference type="ARBA" id="ARBA00022692"/>
    </source>
</evidence>
<dbReference type="Pfam" id="PF01618">
    <property type="entry name" value="MotA_ExbB"/>
    <property type="match status" value="1"/>
</dbReference>
<dbReference type="GO" id="GO:0005886">
    <property type="term" value="C:plasma membrane"/>
    <property type="evidence" value="ECO:0007669"/>
    <property type="project" value="UniProtKB-SubCell"/>
</dbReference>
<name>A0A842HGT9_9BACT</name>
<evidence type="ECO:0000313" key="10">
    <source>
        <dbReference type="Proteomes" id="UP000546464"/>
    </source>
</evidence>
<evidence type="ECO:0000256" key="4">
    <source>
        <dbReference type="ARBA" id="ARBA00022989"/>
    </source>
</evidence>
<dbReference type="GO" id="GO:0017038">
    <property type="term" value="P:protein import"/>
    <property type="evidence" value="ECO:0007669"/>
    <property type="project" value="TreeGrafter"/>
</dbReference>
<evidence type="ECO:0000259" key="8">
    <source>
        <dbReference type="Pfam" id="PF01618"/>
    </source>
</evidence>
<feature type="transmembrane region" description="Helical" evidence="7">
    <location>
        <begin position="153"/>
        <end position="174"/>
    </location>
</feature>
<comment type="caution">
    <text evidence="9">The sequence shown here is derived from an EMBL/GenBank/DDBJ whole genome shotgun (WGS) entry which is preliminary data.</text>
</comment>
<keyword evidence="2" id="KW-1003">Cell membrane</keyword>
<keyword evidence="10" id="KW-1185">Reference proteome</keyword>
<keyword evidence="6" id="KW-0813">Transport</keyword>
<dbReference type="InterPro" id="IPR002898">
    <property type="entry name" value="MotA_ExbB_proton_chnl"/>
</dbReference>
<comment type="similarity">
    <text evidence="6">Belongs to the exbB/tolQ family.</text>
</comment>
<evidence type="ECO:0000313" key="9">
    <source>
        <dbReference type="EMBL" id="MBC2594836.1"/>
    </source>
</evidence>
<evidence type="ECO:0000256" key="1">
    <source>
        <dbReference type="ARBA" id="ARBA00004651"/>
    </source>
</evidence>
<evidence type="ECO:0000256" key="5">
    <source>
        <dbReference type="ARBA" id="ARBA00023136"/>
    </source>
</evidence>
<dbReference type="Proteomes" id="UP000546464">
    <property type="component" value="Unassembled WGS sequence"/>
</dbReference>
<dbReference type="PANTHER" id="PTHR30625:SF11">
    <property type="entry name" value="MOTA_TOLQ_EXBB PROTON CHANNEL DOMAIN-CONTAINING PROTEIN"/>
    <property type="match status" value="1"/>
</dbReference>
<dbReference type="InterPro" id="IPR050790">
    <property type="entry name" value="ExbB/TolQ_transport"/>
</dbReference>
<gene>
    <name evidence="9" type="ORF">H5P28_11255</name>
</gene>
<keyword evidence="5 7" id="KW-0472">Membrane</keyword>
<keyword evidence="3 7" id="KW-0812">Transmembrane</keyword>
<proteinExistence type="inferred from homology"/>
<evidence type="ECO:0000256" key="2">
    <source>
        <dbReference type="ARBA" id="ARBA00022475"/>
    </source>
</evidence>
<feature type="transmembrane region" description="Helical" evidence="7">
    <location>
        <begin position="106"/>
        <end position="133"/>
    </location>
</feature>
<feature type="domain" description="MotA/TolQ/ExbB proton channel" evidence="8">
    <location>
        <begin position="83"/>
        <end position="184"/>
    </location>
</feature>
<protein>
    <submittedName>
        <fullName evidence="9">MotA/TolQ/ExbB proton channel family protein</fullName>
    </submittedName>
</protein>